<dbReference type="PROSITE" id="PS51217">
    <property type="entry name" value="UVRD_HELICASE_CTER"/>
    <property type="match status" value="1"/>
</dbReference>
<comment type="catalytic activity">
    <reaction evidence="7">
        <text>Couples ATP hydrolysis with the unwinding of duplex DNA by translocating in the 3'-5' direction.</text>
        <dbReference type="EC" id="5.6.2.4"/>
    </reaction>
</comment>
<dbReference type="Gene3D" id="1.10.10.160">
    <property type="match status" value="1"/>
</dbReference>
<comment type="catalytic activity">
    <reaction evidence="9">
        <text>ATP + H2O = ADP + phosphate + H(+)</text>
        <dbReference type="Rhea" id="RHEA:13065"/>
        <dbReference type="ChEBI" id="CHEBI:15377"/>
        <dbReference type="ChEBI" id="CHEBI:15378"/>
        <dbReference type="ChEBI" id="CHEBI:30616"/>
        <dbReference type="ChEBI" id="CHEBI:43474"/>
        <dbReference type="ChEBI" id="CHEBI:456216"/>
        <dbReference type="EC" id="5.6.2.4"/>
    </reaction>
</comment>
<dbReference type="EMBL" id="BAAAZP010000099">
    <property type="protein sequence ID" value="GAA3682429.1"/>
    <property type="molecule type" value="Genomic_DNA"/>
</dbReference>
<dbReference type="PANTHER" id="PTHR11070:SF69">
    <property type="entry name" value="ATP-DEPENDENT DNA HELICASE UVRD2"/>
    <property type="match status" value="1"/>
</dbReference>
<evidence type="ECO:0000259" key="13">
    <source>
        <dbReference type="PROSITE" id="PS51217"/>
    </source>
</evidence>
<dbReference type="GO" id="GO:0004386">
    <property type="term" value="F:helicase activity"/>
    <property type="evidence" value="ECO:0007669"/>
    <property type="project" value="UniProtKB-KW"/>
</dbReference>
<dbReference type="Pfam" id="PF13361">
    <property type="entry name" value="UvrD_C"/>
    <property type="match status" value="2"/>
</dbReference>
<accession>A0ABP7CA93</accession>
<protein>
    <recommendedName>
        <fullName evidence="8">DNA 3'-5' helicase</fullName>
        <ecNumber evidence="8">5.6.2.4</ecNumber>
    </recommendedName>
</protein>
<dbReference type="Proteomes" id="UP001500902">
    <property type="component" value="Unassembled WGS sequence"/>
</dbReference>
<evidence type="ECO:0000256" key="6">
    <source>
        <dbReference type="ARBA" id="ARBA00023235"/>
    </source>
</evidence>
<dbReference type="Pfam" id="PF00570">
    <property type="entry name" value="HRDC"/>
    <property type="match status" value="1"/>
</dbReference>
<dbReference type="InterPro" id="IPR002121">
    <property type="entry name" value="HRDC_dom"/>
</dbReference>
<dbReference type="InterPro" id="IPR044876">
    <property type="entry name" value="HRDC_dom_sf"/>
</dbReference>
<dbReference type="CDD" id="cd18807">
    <property type="entry name" value="SF1_C_UvrD"/>
    <property type="match status" value="1"/>
</dbReference>
<dbReference type="InterPro" id="IPR014016">
    <property type="entry name" value="UvrD-like_ATP-bd"/>
</dbReference>
<evidence type="ECO:0000256" key="8">
    <source>
        <dbReference type="ARBA" id="ARBA00034808"/>
    </source>
</evidence>
<evidence type="ECO:0000256" key="1">
    <source>
        <dbReference type="ARBA" id="ARBA00009922"/>
    </source>
</evidence>
<evidence type="ECO:0000256" key="3">
    <source>
        <dbReference type="ARBA" id="ARBA00022801"/>
    </source>
</evidence>
<feature type="binding site" evidence="10">
    <location>
        <begin position="30"/>
        <end position="37"/>
    </location>
    <ligand>
        <name>ATP</name>
        <dbReference type="ChEBI" id="CHEBI:30616"/>
    </ligand>
</feature>
<evidence type="ECO:0000259" key="12">
    <source>
        <dbReference type="PROSITE" id="PS51198"/>
    </source>
</evidence>
<dbReference type="Gene3D" id="1.10.150.80">
    <property type="entry name" value="HRDC domain"/>
    <property type="match status" value="1"/>
</dbReference>
<dbReference type="InterPro" id="IPR000212">
    <property type="entry name" value="DNA_helicase_UvrD/REP"/>
</dbReference>
<dbReference type="InterPro" id="IPR010997">
    <property type="entry name" value="HRDC-like_sf"/>
</dbReference>
<gene>
    <name evidence="14" type="ORF">GCM10022224_053540</name>
</gene>
<evidence type="ECO:0000256" key="5">
    <source>
        <dbReference type="ARBA" id="ARBA00022840"/>
    </source>
</evidence>
<keyword evidence="3 10" id="KW-0378">Hydrolase</keyword>
<dbReference type="PANTHER" id="PTHR11070">
    <property type="entry name" value="UVRD / RECB / PCRA DNA HELICASE FAMILY MEMBER"/>
    <property type="match status" value="1"/>
</dbReference>
<dbReference type="PROSITE" id="PS50967">
    <property type="entry name" value="HRDC"/>
    <property type="match status" value="1"/>
</dbReference>
<dbReference type="InterPro" id="IPR027417">
    <property type="entry name" value="P-loop_NTPase"/>
</dbReference>
<keyword evidence="5 10" id="KW-0067">ATP-binding</keyword>
<proteinExistence type="inferred from homology"/>
<keyword evidence="6" id="KW-0413">Isomerase</keyword>
<dbReference type="Gene3D" id="3.40.50.300">
    <property type="entry name" value="P-loop containing nucleotide triphosphate hydrolases"/>
    <property type="match status" value="3"/>
</dbReference>
<keyword evidence="4 10" id="KW-0347">Helicase</keyword>
<sequence>MSNADDVLIGLDPEQRAVAEAVRGPVCVLAGAGTGKTRAITHRIAYAIRSGAVDAQSVLAVTFTTRAAGELRQRLRALGAPAVQARTFHAAALRQLTYFWPRVIGGAAPSVIESKLPVLAEACRRLRRTPDRAELRDLAAEVEWAKVTQIGPEDYVAAAAKHHRTPPIGAEEVARLYDAYEQLRRERHLVDFETILELTAAVMTEHQEVAGQIRQQYRYFVVDEYQDVNPLQKLLLDTWLGGRDDLCVVGDPNQTIYSFTGASPRYLTGFAVEHPGAAVIKLVRDYRSTPQVVDLANLVIAKGRSPHRLELVSQRPDGPKPVFADYDDEPAEAAGVARAIRKLLDQGVHAREIAVLFRVNSQSESYEEALAKAEIPYVLRGAERFFERPEVRQAVVLLRGAARSAAGEPLASEVHHILSGVGLTPAPPGGGKAREKWESLKALADLAEDMAAEGADLPAFVAELERRAAEQHAPPVEGVTLASLHAAKGLEWDAVFLVGVTDGMLPIIYAETPEQIEEERRLLYVGLTRAREHLSISWALARAPGGRKGRRPSRFLDGLTGRATAPARVAASAPRERRQVAAPMSCRVCAKTLVAATEQKLGRCSACPADYDEALLERLKSWRTATAKESKVPPYVIFTDVTLQAIAERAPVTEQDLLSIAGVGKVKVDRYGEAVLTLCRTT</sequence>
<name>A0ABP7CA93_9ACTN</name>
<dbReference type="InterPro" id="IPR014017">
    <property type="entry name" value="DNA_helicase_UvrD-like_C"/>
</dbReference>
<feature type="domain" description="UvrD-like helicase ATP-binding" evidence="12">
    <location>
        <begin position="9"/>
        <end position="289"/>
    </location>
</feature>
<evidence type="ECO:0000256" key="2">
    <source>
        <dbReference type="ARBA" id="ARBA00022741"/>
    </source>
</evidence>
<feature type="domain" description="HRDC" evidence="11">
    <location>
        <begin position="609"/>
        <end position="682"/>
    </location>
</feature>
<dbReference type="EC" id="5.6.2.4" evidence="8"/>
<reference evidence="15" key="1">
    <citation type="journal article" date="2019" name="Int. J. Syst. Evol. Microbiol.">
        <title>The Global Catalogue of Microorganisms (GCM) 10K type strain sequencing project: providing services to taxonomists for standard genome sequencing and annotation.</title>
        <authorList>
            <consortium name="The Broad Institute Genomics Platform"/>
            <consortium name="The Broad Institute Genome Sequencing Center for Infectious Disease"/>
            <person name="Wu L."/>
            <person name="Ma J."/>
        </authorList>
    </citation>
    <scope>NUCLEOTIDE SEQUENCE [LARGE SCALE GENOMIC DNA]</scope>
    <source>
        <strain evidence="15">JCM 16904</strain>
    </source>
</reference>
<evidence type="ECO:0000256" key="7">
    <source>
        <dbReference type="ARBA" id="ARBA00034617"/>
    </source>
</evidence>
<evidence type="ECO:0000313" key="14">
    <source>
        <dbReference type="EMBL" id="GAA3682429.1"/>
    </source>
</evidence>
<dbReference type="Pfam" id="PF00580">
    <property type="entry name" value="UvrD-helicase"/>
    <property type="match status" value="1"/>
</dbReference>
<dbReference type="SUPFAM" id="SSF47819">
    <property type="entry name" value="HRDC-like"/>
    <property type="match status" value="1"/>
</dbReference>
<evidence type="ECO:0000313" key="15">
    <source>
        <dbReference type="Proteomes" id="UP001500902"/>
    </source>
</evidence>
<dbReference type="CDD" id="cd17932">
    <property type="entry name" value="DEXQc_UvrD"/>
    <property type="match status" value="1"/>
</dbReference>
<evidence type="ECO:0000256" key="10">
    <source>
        <dbReference type="PROSITE-ProRule" id="PRU00560"/>
    </source>
</evidence>
<evidence type="ECO:0000256" key="9">
    <source>
        <dbReference type="ARBA" id="ARBA00048988"/>
    </source>
</evidence>
<dbReference type="PROSITE" id="PS51198">
    <property type="entry name" value="UVRD_HELICASE_ATP_BIND"/>
    <property type="match status" value="1"/>
</dbReference>
<dbReference type="RefSeq" id="WP_344883723.1">
    <property type="nucleotide sequence ID" value="NZ_BAAAZP010000099.1"/>
</dbReference>
<organism evidence="14 15">
    <name type="scientific">Nonomuraea antimicrobica</name>
    <dbReference type="NCBI Taxonomy" id="561173"/>
    <lineage>
        <taxon>Bacteria</taxon>
        <taxon>Bacillati</taxon>
        <taxon>Actinomycetota</taxon>
        <taxon>Actinomycetes</taxon>
        <taxon>Streptosporangiales</taxon>
        <taxon>Streptosporangiaceae</taxon>
        <taxon>Nonomuraea</taxon>
    </lineage>
</organism>
<comment type="similarity">
    <text evidence="1">Belongs to the helicase family. UvrD subfamily.</text>
</comment>
<dbReference type="SUPFAM" id="SSF52540">
    <property type="entry name" value="P-loop containing nucleoside triphosphate hydrolases"/>
    <property type="match status" value="1"/>
</dbReference>
<keyword evidence="15" id="KW-1185">Reference proteome</keyword>
<keyword evidence="2 10" id="KW-0547">Nucleotide-binding</keyword>
<dbReference type="Gene3D" id="1.10.486.10">
    <property type="entry name" value="PCRA, domain 4"/>
    <property type="match status" value="2"/>
</dbReference>
<dbReference type="SMART" id="SM00341">
    <property type="entry name" value="HRDC"/>
    <property type="match status" value="1"/>
</dbReference>
<comment type="caution">
    <text evidence="14">The sequence shown here is derived from an EMBL/GenBank/DDBJ whole genome shotgun (WGS) entry which is preliminary data.</text>
</comment>
<evidence type="ECO:0000256" key="4">
    <source>
        <dbReference type="ARBA" id="ARBA00022806"/>
    </source>
</evidence>
<feature type="domain" description="UvrD-like helicase C-terminal" evidence="13">
    <location>
        <begin position="290"/>
        <end position="598"/>
    </location>
</feature>
<evidence type="ECO:0000259" key="11">
    <source>
        <dbReference type="PROSITE" id="PS50967"/>
    </source>
</evidence>
<dbReference type="InterPro" id="IPR013986">
    <property type="entry name" value="DExx_box_DNA_helicase_dom_sf"/>
</dbReference>